<dbReference type="Gene3D" id="3.40.462.20">
    <property type="match status" value="1"/>
</dbReference>
<sequence>MRKFGLAGDNILDAKIIDANGKLLDRAAMGEDLFWAIRGGSGARFGVILSWKIKLVPVPETLTVFNVIKKLEQDAGNKIFSKWQRIADKLVEELFIRVLFRVSGNNGNKTVTMSYRGQFLGDKGTLMKIMKKGFPELGLTLENCIEMSWIESIVYRARFSILTRPPIEILVQSKVGFC</sequence>
<dbReference type="PROSITE" id="PS51387">
    <property type="entry name" value="FAD_PCMH"/>
    <property type="match status" value="1"/>
</dbReference>
<dbReference type="InterPro" id="IPR036318">
    <property type="entry name" value="FAD-bd_PCMH-like_sf"/>
</dbReference>
<evidence type="ECO:0000313" key="2">
    <source>
        <dbReference type="EMBL" id="VVB07891.1"/>
    </source>
</evidence>
<evidence type="ECO:0000259" key="1">
    <source>
        <dbReference type="PROSITE" id="PS51387"/>
    </source>
</evidence>
<dbReference type="OrthoDB" id="407275at2759"/>
<feature type="domain" description="FAD-binding PCMH-type" evidence="1">
    <location>
        <begin position="1"/>
        <end position="58"/>
    </location>
</feature>
<dbReference type="Proteomes" id="UP000489600">
    <property type="component" value="Unassembled WGS sequence"/>
</dbReference>
<dbReference type="EMBL" id="CABITT030000006">
    <property type="protein sequence ID" value="VVB07891.1"/>
    <property type="molecule type" value="Genomic_DNA"/>
</dbReference>
<dbReference type="SUPFAM" id="SSF56176">
    <property type="entry name" value="FAD-binding/transporter-associated domain-like"/>
    <property type="match status" value="1"/>
</dbReference>
<protein>
    <recommendedName>
        <fullName evidence="1">FAD-binding PCMH-type domain-containing protein</fullName>
    </recommendedName>
</protein>
<evidence type="ECO:0000313" key="3">
    <source>
        <dbReference type="Proteomes" id="UP000489600"/>
    </source>
</evidence>
<name>A0A565C2N3_9BRAS</name>
<gene>
    <name evidence="2" type="ORF">ANE_LOCUS18335</name>
</gene>
<dbReference type="Gene3D" id="3.30.465.10">
    <property type="match status" value="1"/>
</dbReference>
<dbReference type="InterPro" id="IPR016169">
    <property type="entry name" value="FAD-bd_PCMH_sub2"/>
</dbReference>
<keyword evidence="3" id="KW-1185">Reference proteome</keyword>
<reference evidence="2" key="1">
    <citation type="submission" date="2019-07" db="EMBL/GenBank/DDBJ databases">
        <authorList>
            <person name="Dittberner H."/>
        </authorList>
    </citation>
    <scope>NUCLEOTIDE SEQUENCE [LARGE SCALE GENOMIC DNA]</scope>
</reference>
<comment type="caution">
    <text evidence="2">The sequence shown here is derived from an EMBL/GenBank/DDBJ whole genome shotgun (WGS) entry which is preliminary data.</text>
</comment>
<dbReference type="InterPro" id="IPR016166">
    <property type="entry name" value="FAD-bd_PCMH"/>
</dbReference>
<dbReference type="GO" id="GO:0071949">
    <property type="term" value="F:FAD binding"/>
    <property type="evidence" value="ECO:0007669"/>
    <property type="project" value="InterPro"/>
</dbReference>
<proteinExistence type="predicted"/>
<dbReference type="AlphaFoldDB" id="A0A565C2N3"/>
<organism evidence="2 3">
    <name type="scientific">Arabis nemorensis</name>
    <dbReference type="NCBI Taxonomy" id="586526"/>
    <lineage>
        <taxon>Eukaryota</taxon>
        <taxon>Viridiplantae</taxon>
        <taxon>Streptophyta</taxon>
        <taxon>Embryophyta</taxon>
        <taxon>Tracheophyta</taxon>
        <taxon>Spermatophyta</taxon>
        <taxon>Magnoliopsida</taxon>
        <taxon>eudicotyledons</taxon>
        <taxon>Gunneridae</taxon>
        <taxon>Pentapetalae</taxon>
        <taxon>rosids</taxon>
        <taxon>malvids</taxon>
        <taxon>Brassicales</taxon>
        <taxon>Brassicaceae</taxon>
        <taxon>Arabideae</taxon>
        <taxon>Arabis</taxon>
    </lineage>
</organism>
<accession>A0A565C2N3</accession>
<dbReference type="PANTHER" id="PTHR32448">
    <property type="entry name" value="OS08G0158400 PROTEIN"/>
    <property type="match status" value="1"/>
</dbReference>